<evidence type="ECO:0000313" key="2">
    <source>
        <dbReference type="Proteomes" id="UP000887561"/>
    </source>
</evidence>
<dbReference type="AlphaFoldDB" id="A0A915N8D2"/>
<keyword evidence="1" id="KW-0732">Signal</keyword>
<dbReference type="Proteomes" id="UP000887561">
    <property type="component" value="Unplaced"/>
</dbReference>
<keyword evidence="2" id="KW-1185">Reference proteome</keyword>
<feature type="chain" id="PRO_5037087949" evidence="1">
    <location>
        <begin position="16"/>
        <end position="393"/>
    </location>
</feature>
<reference evidence="3" key="1">
    <citation type="submission" date="2022-11" db="UniProtKB">
        <authorList>
            <consortium name="WormBaseParasite"/>
        </authorList>
    </citation>
    <scope>IDENTIFICATION</scope>
</reference>
<organism evidence="2 3">
    <name type="scientific">Meloidogyne javanica</name>
    <name type="common">Root-knot nematode worm</name>
    <dbReference type="NCBI Taxonomy" id="6303"/>
    <lineage>
        <taxon>Eukaryota</taxon>
        <taxon>Metazoa</taxon>
        <taxon>Ecdysozoa</taxon>
        <taxon>Nematoda</taxon>
        <taxon>Chromadorea</taxon>
        <taxon>Rhabditida</taxon>
        <taxon>Tylenchina</taxon>
        <taxon>Tylenchomorpha</taxon>
        <taxon>Tylenchoidea</taxon>
        <taxon>Meloidogynidae</taxon>
        <taxon>Meloidogyninae</taxon>
        <taxon>Meloidogyne</taxon>
        <taxon>Meloidogyne incognita group</taxon>
    </lineage>
</organism>
<sequence>MWLFLLFMSVSYLNAVLHGGEGTSKPSSNADEILDSFLQENPKYTNMDFSDGHLQALLKTSQNYPISKLELNPSTQKIDQIGEDANADFAANAELHNICQEIRNSGNPNLDCSKLYEIYQNDVKECLKRHGERKQIRKSIFTSPDNPLKKTKMNPIPLPQFSSFKQSQPNPFIPQFGGVQYALPQIPPPVPHALAQNFFNHQKKSNPQYAMKPPLPVRIQNQPLPNGPGTNHQLIIAPTYAINHQQQTQQDITSIPFHQQGGQIQPQPQHISGQNQQIHQQHHVVEDHPFHPKNSLKQQVQHDRTNIPYLPIDGHIQQHVGTNNHFLTEQHNVEDEIVEKRTLDEYEHMPENVAKKSKGKSVVPQHVGDFVGHQMPGSSTPNLPVNFFFFPNY</sequence>
<evidence type="ECO:0000313" key="3">
    <source>
        <dbReference type="WBParaSite" id="scaffold7787_cov196.g12416"/>
    </source>
</evidence>
<name>A0A915N8D2_MELJA</name>
<proteinExistence type="predicted"/>
<evidence type="ECO:0000256" key="1">
    <source>
        <dbReference type="SAM" id="SignalP"/>
    </source>
</evidence>
<accession>A0A915N8D2</accession>
<feature type="signal peptide" evidence="1">
    <location>
        <begin position="1"/>
        <end position="15"/>
    </location>
</feature>
<protein>
    <submittedName>
        <fullName evidence="3">Uncharacterized protein</fullName>
    </submittedName>
</protein>
<dbReference type="WBParaSite" id="scaffold7787_cov196.g12416">
    <property type="protein sequence ID" value="scaffold7787_cov196.g12416"/>
    <property type="gene ID" value="scaffold7787_cov196.g12416"/>
</dbReference>